<keyword evidence="2" id="KW-0812">Transmembrane</keyword>
<dbReference type="EMBL" id="JAAXKZ010000031">
    <property type="protein sequence ID" value="NMH92079.1"/>
    <property type="molecule type" value="Genomic_DNA"/>
</dbReference>
<dbReference type="AlphaFoldDB" id="A0A848DHQ1"/>
<feature type="region of interest" description="Disordered" evidence="1">
    <location>
        <begin position="1"/>
        <end position="25"/>
    </location>
</feature>
<feature type="transmembrane region" description="Helical" evidence="2">
    <location>
        <begin position="230"/>
        <end position="249"/>
    </location>
</feature>
<organism evidence="3 4">
    <name type="scientific">Pseudonocardia bannensis</name>
    <dbReference type="NCBI Taxonomy" id="630973"/>
    <lineage>
        <taxon>Bacteria</taxon>
        <taxon>Bacillati</taxon>
        <taxon>Actinomycetota</taxon>
        <taxon>Actinomycetes</taxon>
        <taxon>Pseudonocardiales</taxon>
        <taxon>Pseudonocardiaceae</taxon>
        <taxon>Pseudonocardia</taxon>
    </lineage>
</organism>
<keyword evidence="4" id="KW-1185">Reference proteome</keyword>
<proteinExistence type="predicted"/>
<evidence type="ECO:0000256" key="2">
    <source>
        <dbReference type="SAM" id="Phobius"/>
    </source>
</evidence>
<gene>
    <name evidence="3" type="ORF">HF519_10965</name>
</gene>
<reference evidence="3 4" key="1">
    <citation type="submission" date="2020-04" db="EMBL/GenBank/DDBJ databases">
        <authorList>
            <person name="Klaysubun C."/>
            <person name="Duangmal K."/>
            <person name="Lipun K."/>
        </authorList>
    </citation>
    <scope>NUCLEOTIDE SEQUENCE [LARGE SCALE GENOMIC DNA]</scope>
    <source>
        <strain evidence="3 4">DSM 45300</strain>
    </source>
</reference>
<dbReference type="RefSeq" id="WP_169412788.1">
    <property type="nucleotide sequence ID" value="NZ_JAAXKZ010000031.1"/>
</dbReference>
<comment type="caution">
    <text evidence="3">The sequence shown here is derived from an EMBL/GenBank/DDBJ whole genome shotgun (WGS) entry which is preliminary data.</text>
</comment>
<feature type="transmembrane region" description="Helical" evidence="2">
    <location>
        <begin position="158"/>
        <end position="178"/>
    </location>
</feature>
<protein>
    <submittedName>
        <fullName evidence="3">Uncharacterized protein</fullName>
    </submittedName>
</protein>
<keyword evidence="2" id="KW-1133">Transmembrane helix</keyword>
<evidence type="ECO:0000313" key="4">
    <source>
        <dbReference type="Proteomes" id="UP000586918"/>
    </source>
</evidence>
<feature type="transmembrane region" description="Helical" evidence="2">
    <location>
        <begin position="190"/>
        <end position="209"/>
    </location>
</feature>
<evidence type="ECO:0000313" key="3">
    <source>
        <dbReference type="EMBL" id="NMH92079.1"/>
    </source>
</evidence>
<accession>A0A848DHQ1</accession>
<feature type="transmembrane region" description="Helical" evidence="2">
    <location>
        <begin position="269"/>
        <end position="290"/>
    </location>
</feature>
<dbReference type="Proteomes" id="UP000586918">
    <property type="component" value="Unassembled WGS sequence"/>
</dbReference>
<name>A0A848DHQ1_9PSEU</name>
<keyword evidence="2" id="KW-0472">Membrane</keyword>
<sequence length="375" mass="40694">MTELPTGALERWLTTSETDHRANDRPSIVALASPAADPGGSESLDETAADELDKMRRELALLRGKAELQRDPAWLDVLSDKEADHERAAAERIRGMRCTQHVAAATAAVRLAGRERRAEQRMARYELSDRLWQRRALARRTRLLDPTSRLASLQRTHVLSTAALLGGAVAGTAWTSVGVHDALVGPHGSALAYVVEPLFSLPLLVIMMLHARAAQWGRTFPAKTHRTKVYVLEAGLLAATILINTSPVLPWLGTWQNFTTLLAHLAPPVLILVAVILQPLVASFLASLLAEAHVEAADTGGHRLEAETVDTLTLVTKVRTAIAVGELESWQDTGLPSVEAIRRYFGCEKRRAQGVHDALELLQPDPGPAAAGEGR</sequence>
<evidence type="ECO:0000256" key="1">
    <source>
        <dbReference type="SAM" id="MobiDB-lite"/>
    </source>
</evidence>